<dbReference type="Proteomes" id="UP000834106">
    <property type="component" value="Chromosome 10"/>
</dbReference>
<name>A0AAD2DXG7_9LAMI</name>
<reference evidence="2" key="1">
    <citation type="submission" date="2023-05" db="EMBL/GenBank/DDBJ databases">
        <authorList>
            <person name="Huff M."/>
        </authorList>
    </citation>
    <scope>NUCLEOTIDE SEQUENCE</scope>
</reference>
<evidence type="ECO:0008006" key="4">
    <source>
        <dbReference type="Google" id="ProtNLM"/>
    </source>
</evidence>
<evidence type="ECO:0000313" key="2">
    <source>
        <dbReference type="EMBL" id="CAI9769464.1"/>
    </source>
</evidence>
<keyword evidence="1" id="KW-0472">Membrane</keyword>
<sequence length="119" mass="13873">MEDIGLFNQGWKWLQSKDCYCVASTAASCSRDKMGIFMERHWPMVCCGYARFRRGLLFLLVYWKNCFVIGFQSFIRLGSASLLVIVWSFFLSLTSMSGILYVVLSMDLLLYYMMLPRLD</sequence>
<keyword evidence="1" id="KW-0812">Transmembrane</keyword>
<feature type="transmembrane region" description="Helical" evidence="1">
    <location>
        <begin position="56"/>
        <end position="75"/>
    </location>
</feature>
<dbReference type="PANTHER" id="PTHR45270:SF1">
    <property type="entry name" value="CHAPERONE DNAJ-DOMAIN SUPERFAMILY PROTEIN"/>
    <property type="match status" value="1"/>
</dbReference>
<organism evidence="2 3">
    <name type="scientific">Fraxinus pennsylvanica</name>
    <dbReference type="NCBI Taxonomy" id="56036"/>
    <lineage>
        <taxon>Eukaryota</taxon>
        <taxon>Viridiplantae</taxon>
        <taxon>Streptophyta</taxon>
        <taxon>Embryophyta</taxon>
        <taxon>Tracheophyta</taxon>
        <taxon>Spermatophyta</taxon>
        <taxon>Magnoliopsida</taxon>
        <taxon>eudicotyledons</taxon>
        <taxon>Gunneridae</taxon>
        <taxon>Pentapetalae</taxon>
        <taxon>asterids</taxon>
        <taxon>lamiids</taxon>
        <taxon>Lamiales</taxon>
        <taxon>Oleaceae</taxon>
        <taxon>Oleeae</taxon>
        <taxon>Fraxinus</taxon>
    </lineage>
</organism>
<evidence type="ECO:0000313" key="3">
    <source>
        <dbReference type="Proteomes" id="UP000834106"/>
    </source>
</evidence>
<proteinExistence type="predicted"/>
<evidence type="ECO:0000256" key="1">
    <source>
        <dbReference type="SAM" id="Phobius"/>
    </source>
</evidence>
<dbReference type="PANTHER" id="PTHR45270">
    <property type="entry name" value="OS03G0832900 PROTEIN"/>
    <property type="match status" value="1"/>
</dbReference>
<feature type="transmembrane region" description="Helical" evidence="1">
    <location>
        <begin position="81"/>
        <end position="104"/>
    </location>
</feature>
<dbReference type="EMBL" id="OU503045">
    <property type="protein sequence ID" value="CAI9769464.1"/>
    <property type="molecule type" value="Genomic_DNA"/>
</dbReference>
<keyword evidence="3" id="KW-1185">Reference proteome</keyword>
<protein>
    <recommendedName>
        <fullName evidence="4">Transmembrane protein</fullName>
    </recommendedName>
</protein>
<keyword evidence="1" id="KW-1133">Transmembrane helix</keyword>
<gene>
    <name evidence="2" type="ORF">FPE_LOCUS16826</name>
</gene>
<dbReference type="AlphaFoldDB" id="A0AAD2DXG7"/>
<accession>A0AAD2DXG7</accession>